<keyword evidence="10" id="KW-1185">Reference proteome</keyword>
<evidence type="ECO:0000259" key="8">
    <source>
        <dbReference type="PROSITE" id="PS50157"/>
    </source>
</evidence>
<feature type="domain" description="C2H2-type" evidence="8">
    <location>
        <begin position="358"/>
        <end position="386"/>
    </location>
</feature>
<keyword evidence="4" id="KW-0863">Zinc-finger</keyword>
<dbReference type="PROSITE" id="PS50157">
    <property type="entry name" value="ZINC_FINGER_C2H2_2"/>
    <property type="match status" value="1"/>
</dbReference>
<dbReference type="SUPFAM" id="SSF46689">
    <property type="entry name" value="Homeodomain-like"/>
    <property type="match status" value="1"/>
</dbReference>
<proteinExistence type="predicted"/>
<evidence type="ECO:0000313" key="9">
    <source>
        <dbReference type="EMBL" id="KZL68143.1"/>
    </source>
</evidence>
<feature type="DNA-binding region" description="Homeobox" evidence="5">
    <location>
        <begin position="145"/>
        <end position="207"/>
    </location>
</feature>
<dbReference type="AlphaFoldDB" id="A0A161W9I8"/>
<feature type="region of interest" description="Disordered" evidence="6">
    <location>
        <begin position="205"/>
        <end position="225"/>
    </location>
</feature>
<dbReference type="InterPro" id="IPR050224">
    <property type="entry name" value="TALE_homeobox"/>
</dbReference>
<feature type="compositionally biased region" description="Polar residues" evidence="6">
    <location>
        <begin position="753"/>
        <end position="768"/>
    </location>
</feature>
<dbReference type="Gene3D" id="1.10.10.60">
    <property type="entry name" value="Homeodomain-like"/>
    <property type="match status" value="1"/>
</dbReference>
<feature type="region of interest" description="Disordered" evidence="6">
    <location>
        <begin position="292"/>
        <end position="348"/>
    </location>
</feature>
<dbReference type="InterPro" id="IPR001356">
    <property type="entry name" value="HD"/>
</dbReference>
<dbReference type="PANTHER" id="PTHR11850">
    <property type="entry name" value="HOMEOBOX PROTEIN TRANSCRIPTION FACTORS"/>
    <property type="match status" value="1"/>
</dbReference>
<gene>
    <name evidence="9" type="ORF">CT0861_03918</name>
</gene>
<feature type="domain" description="Homeobox" evidence="7">
    <location>
        <begin position="143"/>
        <end position="206"/>
    </location>
</feature>
<feature type="compositionally biased region" description="Basic residues" evidence="6">
    <location>
        <begin position="330"/>
        <end position="340"/>
    </location>
</feature>
<dbReference type="Proteomes" id="UP000076552">
    <property type="component" value="Unassembled WGS sequence"/>
</dbReference>
<name>A0A161W9I8_9PEZI</name>
<feature type="compositionally biased region" description="Low complexity" evidence="6">
    <location>
        <begin position="292"/>
        <end position="319"/>
    </location>
</feature>
<comment type="caution">
    <text evidence="9">The sequence shown here is derived from an EMBL/GenBank/DDBJ whole genome shotgun (WGS) entry which is preliminary data.</text>
</comment>
<dbReference type="SMART" id="SM00355">
    <property type="entry name" value="ZnF_C2H2"/>
    <property type="match status" value="3"/>
</dbReference>
<evidence type="ECO:0000256" key="2">
    <source>
        <dbReference type="ARBA" id="ARBA00023155"/>
    </source>
</evidence>
<keyword evidence="1 5" id="KW-0238">DNA-binding</keyword>
<dbReference type="InterPro" id="IPR013087">
    <property type="entry name" value="Znf_C2H2_type"/>
</dbReference>
<dbReference type="SMART" id="SM00389">
    <property type="entry name" value="HOX"/>
    <property type="match status" value="1"/>
</dbReference>
<keyword evidence="4" id="KW-0862">Zinc</keyword>
<dbReference type="STRING" id="708197.A0A161W9I8"/>
<feature type="region of interest" description="Disordered" evidence="6">
    <location>
        <begin position="749"/>
        <end position="771"/>
    </location>
</feature>
<dbReference type="GO" id="GO:0008270">
    <property type="term" value="F:zinc ion binding"/>
    <property type="evidence" value="ECO:0007669"/>
    <property type="project" value="UniProtKB-KW"/>
</dbReference>
<accession>A0A161W9I8</accession>
<organism evidence="9 10">
    <name type="scientific">Colletotrichum tofieldiae</name>
    <dbReference type="NCBI Taxonomy" id="708197"/>
    <lineage>
        <taxon>Eukaryota</taxon>
        <taxon>Fungi</taxon>
        <taxon>Dikarya</taxon>
        <taxon>Ascomycota</taxon>
        <taxon>Pezizomycotina</taxon>
        <taxon>Sordariomycetes</taxon>
        <taxon>Hypocreomycetidae</taxon>
        <taxon>Glomerellales</taxon>
        <taxon>Glomerellaceae</taxon>
        <taxon>Colletotrichum</taxon>
        <taxon>Colletotrichum spaethianum species complex</taxon>
    </lineage>
</organism>
<evidence type="ECO:0000256" key="6">
    <source>
        <dbReference type="SAM" id="MobiDB-lite"/>
    </source>
</evidence>
<evidence type="ECO:0000256" key="1">
    <source>
        <dbReference type="ARBA" id="ARBA00023125"/>
    </source>
</evidence>
<protein>
    <submittedName>
        <fullName evidence="9">Homeobox and C2H2 transcription factor</fullName>
    </submittedName>
</protein>
<comment type="subcellular location">
    <subcellularLocation>
        <location evidence="5">Nucleus</location>
    </subcellularLocation>
</comment>
<evidence type="ECO:0000256" key="5">
    <source>
        <dbReference type="PROSITE-ProRule" id="PRU00108"/>
    </source>
</evidence>
<dbReference type="InterPro" id="IPR008422">
    <property type="entry name" value="KN_HD"/>
</dbReference>
<keyword evidence="3 5" id="KW-0539">Nucleus</keyword>
<evidence type="ECO:0000256" key="4">
    <source>
        <dbReference type="PROSITE-ProRule" id="PRU00042"/>
    </source>
</evidence>
<dbReference type="GO" id="GO:0003677">
    <property type="term" value="F:DNA binding"/>
    <property type="evidence" value="ECO:0007669"/>
    <property type="project" value="UniProtKB-UniRule"/>
</dbReference>
<reference evidence="9 10" key="1">
    <citation type="submission" date="2015-06" db="EMBL/GenBank/DDBJ databases">
        <title>Survival trade-offs in plant roots during colonization by closely related pathogenic and mutualistic fungi.</title>
        <authorList>
            <person name="Hacquard S."/>
            <person name="Kracher B."/>
            <person name="Hiruma K."/>
            <person name="Weinman A."/>
            <person name="Muench P."/>
            <person name="Garrido Oter R."/>
            <person name="Ver Loren van Themaat E."/>
            <person name="Dallerey J.-F."/>
            <person name="Damm U."/>
            <person name="Henrissat B."/>
            <person name="Lespinet O."/>
            <person name="Thon M."/>
            <person name="Kemen E."/>
            <person name="McHardy A.C."/>
            <person name="Schulze-Lefert P."/>
            <person name="O'Connell R.J."/>
        </authorList>
    </citation>
    <scope>NUCLEOTIDE SEQUENCE [LARGE SCALE GENOMIC DNA]</scope>
    <source>
        <strain evidence="9 10">0861</strain>
    </source>
</reference>
<dbReference type="GO" id="GO:0006355">
    <property type="term" value="P:regulation of DNA-templated transcription"/>
    <property type="evidence" value="ECO:0007669"/>
    <property type="project" value="InterPro"/>
</dbReference>
<dbReference type="EMBL" id="LFIV01000128">
    <property type="protein sequence ID" value="KZL68143.1"/>
    <property type="molecule type" value="Genomic_DNA"/>
</dbReference>
<dbReference type="PROSITE" id="PS50071">
    <property type="entry name" value="HOMEOBOX_2"/>
    <property type="match status" value="1"/>
</dbReference>
<keyword evidence="4" id="KW-0479">Metal-binding</keyword>
<dbReference type="InterPro" id="IPR009057">
    <property type="entry name" value="Homeodomain-like_sf"/>
</dbReference>
<evidence type="ECO:0000313" key="10">
    <source>
        <dbReference type="Proteomes" id="UP000076552"/>
    </source>
</evidence>
<dbReference type="CDD" id="cd00086">
    <property type="entry name" value="homeodomain"/>
    <property type="match status" value="1"/>
</dbReference>
<dbReference type="PROSITE" id="PS00028">
    <property type="entry name" value="ZINC_FINGER_C2H2_1"/>
    <property type="match status" value="1"/>
</dbReference>
<sequence length="870" mass="98065">MDKGTGATNDMQALGIDDFTATLELDLIASNFVDNNHLDITTFSIEQEGFANQIPNTESRDLLSIFDVDPSRQDAFGFCATELGVSNQENDMNYGDRQPMNGIYDEPGVFMFSEALGDGDSMGHVFNHDQILTAQTLQPSDSTTPAKIGTRFSSKSLRTLKTWLTNNNHHPYPTTEDMEMLQRQTALSRQQITNWLANTRRRTRLKVPPKRPPSPAITSARTLPINIPQDAGFSETLQNLNPLQRWQVSPPEHEPASVSAIAHAVSGFSSDGDDLADRSLTDSVPAISLYGHSSASSAGTSHSSRSSANSAYSHNSRNSPRSLDPLGKTSVKRRRRRALAKRPESKSAGTLWQTANTYQCTFCTETFKTKHNWQRHEKSLHLSLERWECAPTGPTVPDASGQLVCVFCSEANPSKQHLEKHNYQACKDRLPEDRTFYRKDHLQQHLKLVHDAKFLRWPMGEWKYESEVIRSRCGFCGWSITTWNDRIDHLAEHFKDGKTMADWHGDWGFDDNVLKMVENSMAPYMIHMERYSPWPFTTKQGVPETPPNAFELIKLELEHFSAEHQNIKDQAPTNAELLYESCCVIFGCDSVSFSKRPATSTQSWLRDLLMSSESIVQQARIRPMKDNSKSRFTYLSINGKANIFEACGLEEQLLSYVDISKMTEPQISDEELQKEACNIVERMEASSPNPSVTFANFLKSLINGSDHWLAAFRQRANLPTSRPSSALQFGTKSQELLESNSAILKIDAKESSRSNPDQTQPSSSQNATAFGPGSGIKVANAVAPSTFFVNEDNCYRKLVRELTRFVTITTSPRNPNRRIPTDAELQHQARWISFEDDDPWNQTPADNPDWLRDFKREMSILEDKQSQNKG</sequence>
<dbReference type="GO" id="GO:0005634">
    <property type="term" value="C:nucleus"/>
    <property type="evidence" value="ECO:0007669"/>
    <property type="project" value="UniProtKB-SubCell"/>
</dbReference>
<evidence type="ECO:0000256" key="3">
    <source>
        <dbReference type="ARBA" id="ARBA00023242"/>
    </source>
</evidence>
<keyword evidence="2 5" id="KW-0371">Homeobox</keyword>
<dbReference type="Pfam" id="PF05920">
    <property type="entry name" value="Homeobox_KN"/>
    <property type="match status" value="1"/>
</dbReference>
<evidence type="ECO:0000259" key="7">
    <source>
        <dbReference type="PROSITE" id="PS50071"/>
    </source>
</evidence>